<dbReference type="SUPFAM" id="SSF46934">
    <property type="entry name" value="UBA-like"/>
    <property type="match status" value="1"/>
</dbReference>
<keyword evidence="2 4" id="KW-0251">Elongation factor</keyword>
<dbReference type="EMBL" id="LGRX02010659">
    <property type="protein sequence ID" value="KAK3269937.1"/>
    <property type="molecule type" value="Genomic_DNA"/>
</dbReference>
<dbReference type="GO" id="GO:0070125">
    <property type="term" value="P:mitochondrial translational elongation"/>
    <property type="evidence" value="ECO:0007669"/>
    <property type="project" value="TreeGrafter"/>
</dbReference>
<evidence type="ECO:0000259" key="5">
    <source>
        <dbReference type="Pfam" id="PF00889"/>
    </source>
</evidence>
<protein>
    <recommendedName>
        <fullName evidence="4">Elongation factor Ts, mitochondrial</fullName>
        <shortName evidence="4">EF-Ts</shortName>
        <shortName evidence="4">EF-TsMt</shortName>
    </recommendedName>
</protein>
<evidence type="ECO:0000313" key="7">
    <source>
        <dbReference type="Proteomes" id="UP001190700"/>
    </source>
</evidence>
<sequence length="171" mass="17844">MALLRAASSLSQRALGKAIAPGHLQRALPTYWQIHDFRTGSACYSAAAGNLNLIKELRERTGAPIVDCKKSLAAVDWDLELAITDLRKRGLSAASKKSGRTTTEGLLGVVCGPHGASIVEVNCETDFVARNPQFQALVGDVAAAASVLQPPSELAHLKACVSQAVGGGLAK</sequence>
<dbReference type="GO" id="GO:0003746">
    <property type="term" value="F:translation elongation factor activity"/>
    <property type="evidence" value="ECO:0007669"/>
    <property type="project" value="UniProtKB-UniRule"/>
</dbReference>
<evidence type="ECO:0000256" key="4">
    <source>
        <dbReference type="HAMAP-Rule" id="MF_03135"/>
    </source>
</evidence>
<evidence type="ECO:0000256" key="1">
    <source>
        <dbReference type="ARBA" id="ARBA00005532"/>
    </source>
</evidence>
<evidence type="ECO:0000256" key="2">
    <source>
        <dbReference type="ARBA" id="ARBA00022768"/>
    </source>
</evidence>
<dbReference type="Gene3D" id="1.10.8.10">
    <property type="entry name" value="DNA helicase RuvA subunit, C-terminal domain"/>
    <property type="match status" value="1"/>
</dbReference>
<dbReference type="AlphaFoldDB" id="A0AAE0G1Z6"/>
<dbReference type="InterPro" id="IPR036402">
    <property type="entry name" value="EF-Ts_dimer_sf"/>
</dbReference>
<dbReference type="Gene3D" id="3.30.479.20">
    <property type="entry name" value="Elongation factor Ts, dimerisation domain"/>
    <property type="match status" value="1"/>
</dbReference>
<evidence type="ECO:0000313" key="6">
    <source>
        <dbReference type="EMBL" id="KAK3269937.1"/>
    </source>
</evidence>
<name>A0AAE0G1Z6_9CHLO</name>
<dbReference type="CDD" id="cd14275">
    <property type="entry name" value="UBA_EF-Ts"/>
    <property type="match status" value="1"/>
</dbReference>
<dbReference type="InterPro" id="IPR018101">
    <property type="entry name" value="Transl_elong_Ts_CS"/>
</dbReference>
<keyword evidence="7" id="KW-1185">Reference proteome</keyword>
<dbReference type="InterPro" id="IPR001816">
    <property type="entry name" value="Transl_elong_EFTs/EF1B"/>
</dbReference>
<dbReference type="PANTHER" id="PTHR11741">
    <property type="entry name" value="ELONGATION FACTOR TS"/>
    <property type="match status" value="1"/>
</dbReference>
<dbReference type="SUPFAM" id="SSF54713">
    <property type="entry name" value="Elongation factor Ts (EF-Ts), dimerisation domain"/>
    <property type="match status" value="1"/>
</dbReference>
<dbReference type="HAMAP" id="MF_00050">
    <property type="entry name" value="EF_Ts"/>
    <property type="match status" value="1"/>
</dbReference>
<dbReference type="Proteomes" id="UP001190700">
    <property type="component" value="Unassembled WGS sequence"/>
</dbReference>
<keyword evidence="3 4" id="KW-0648">Protein biosynthesis</keyword>
<reference evidence="6 7" key="1">
    <citation type="journal article" date="2015" name="Genome Biol. Evol.">
        <title>Comparative Genomics of a Bacterivorous Green Alga Reveals Evolutionary Causalities and Consequences of Phago-Mixotrophic Mode of Nutrition.</title>
        <authorList>
            <person name="Burns J.A."/>
            <person name="Paasch A."/>
            <person name="Narechania A."/>
            <person name="Kim E."/>
        </authorList>
    </citation>
    <scope>NUCLEOTIDE SEQUENCE [LARGE SCALE GENOMIC DNA]</scope>
    <source>
        <strain evidence="6 7">PLY_AMNH</strain>
    </source>
</reference>
<dbReference type="FunFam" id="1.10.8.10:FF:000001">
    <property type="entry name" value="Elongation factor Ts"/>
    <property type="match status" value="1"/>
</dbReference>
<comment type="subcellular location">
    <subcellularLocation>
        <location evidence="4">Mitochondrion</location>
    </subcellularLocation>
</comment>
<keyword evidence="4" id="KW-0496">Mitochondrion</keyword>
<dbReference type="InterPro" id="IPR009060">
    <property type="entry name" value="UBA-like_sf"/>
</dbReference>
<organism evidence="6 7">
    <name type="scientific">Cymbomonas tetramitiformis</name>
    <dbReference type="NCBI Taxonomy" id="36881"/>
    <lineage>
        <taxon>Eukaryota</taxon>
        <taxon>Viridiplantae</taxon>
        <taxon>Chlorophyta</taxon>
        <taxon>Pyramimonadophyceae</taxon>
        <taxon>Pyramimonadales</taxon>
        <taxon>Pyramimonadaceae</taxon>
        <taxon>Cymbomonas</taxon>
    </lineage>
</organism>
<dbReference type="PROSITE" id="PS01127">
    <property type="entry name" value="EF_TS_2"/>
    <property type="match status" value="1"/>
</dbReference>
<accession>A0AAE0G1Z6</accession>
<dbReference type="GO" id="GO:0005739">
    <property type="term" value="C:mitochondrion"/>
    <property type="evidence" value="ECO:0007669"/>
    <property type="project" value="UniProtKB-SubCell"/>
</dbReference>
<dbReference type="Pfam" id="PF00889">
    <property type="entry name" value="EF_TS"/>
    <property type="match status" value="1"/>
</dbReference>
<feature type="domain" description="Translation elongation factor EFTs/EF1B dimerisation" evidence="5">
    <location>
        <begin position="116"/>
        <end position="159"/>
    </location>
</feature>
<dbReference type="PANTHER" id="PTHR11741:SF0">
    <property type="entry name" value="ELONGATION FACTOR TS, MITOCHONDRIAL"/>
    <property type="match status" value="1"/>
</dbReference>
<comment type="similarity">
    <text evidence="1 4">Belongs to the EF-Ts family.</text>
</comment>
<gene>
    <name evidence="4" type="primary">EFTS</name>
    <name evidence="6" type="ORF">CYMTET_21640</name>
</gene>
<proteinExistence type="inferred from homology"/>
<comment type="caution">
    <text evidence="6">The sequence shown here is derived from an EMBL/GenBank/DDBJ whole genome shotgun (WGS) entry which is preliminary data.</text>
</comment>
<evidence type="ECO:0000256" key="3">
    <source>
        <dbReference type="ARBA" id="ARBA00022917"/>
    </source>
</evidence>
<comment type="function">
    <text evidence="4">Associates with the EF-Tu.GDP complex and induces the exchange of GDP to GTP. It remains bound to the aminoacyl-tRNA.EF-Tu.GTP complex up to the GTP hydrolysis stage on the ribosome.</text>
</comment>
<dbReference type="InterPro" id="IPR014039">
    <property type="entry name" value="Transl_elong_EFTs/EF1B_dimer"/>
</dbReference>